<comment type="caution">
    <text evidence="3">The sequence shown here is derived from an EMBL/GenBank/DDBJ whole genome shotgun (WGS) entry which is preliminary data.</text>
</comment>
<accession>A0ABV6TDF6</accession>
<dbReference type="RefSeq" id="WP_394317618.1">
    <property type="nucleotide sequence ID" value="NZ_JBHMQV010000009.1"/>
</dbReference>
<dbReference type="EMBL" id="JBHMQV010000009">
    <property type="protein sequence ID" value="MFC0843842.1"/>
    <property type="molecule type" value="Genomic_DNA"/>
</dbReference>
<reference evidence="3 4" key="1">
    <citation type="submission" date="2024-09" db="EMBL/GenBank/DDBJ databases">
        <authorList>
            <person name="Sun Q."/>
            <person name="Mori K."/>
        </authorList>
    </citation>
    <scope>NUCLEOTIDE SEQUENCE [LARGE SCALE GENOMIC DNA]</scope>
    <source>
        <strain evidence="3 4">JCM 4557</strain>
    </source>
</reference>
<dbReference type="Pfam" id="PF00668">
    <property type="entry name" value="Condensation"/>
    <property type="match status" value="1"/>
</dbReference>
<dbReference type="Gene3D" id="3.30.559.10">
    <property type="entry name" value="Chloramphenicol acetyltransferase-like domain"/>
    <property type="match status" value="1"/>
</dbReference>
<sequence length="227" mass="25600">MNTSQSAVEDILPLSPLQEGMLFHSGYDQDSRHLYIAQFSVDVRGALEPARLREAAETLLRRHANLRVSLTHRKNGDPVQVVRRDMPLAWQESDLGHLGEQEAQARAEELTAQDWELGVDSRRPPLVRFTLLRLGPERHRLLVTAHHILLDGWSFALLFKELFTLYGTGELPPVRPYRAYLNHLAARDRTAAETAWRTTLDGLGQPTHLARGARFRPAAPPRTSPSG</sequence>
<evidence type="ECO:0000313" key="3">
    <source>
        <dbReference type="EMBL" id="MFC0843842.1"/>
    </source>
</evidence>
<gene>
    <name evidence="3" type="ORF">ACFH04_08960</name>
</gene>
<dbReference type="PANTHER" id="PTHR45527">
    <property type="entry name" value="NONRIBOSOMAL PEPTIDE SYNTHETASE"/>
    <property type="match status" value="1"/>
</dbReference>
<feature type="domain" description="Condensation" evidence="2">
    <location>
        <begin position="9"/>
        <end position="212"/>
    </location>
</feature>
<evidence type="ECO:0000313" key="4">
    <source>
        <dbReference type="Proteomes" id="UP001589887"/>
    </source>
</evidence>
<organism evidence="3 4">
    <name type="scientific">Streptomyces noboritoensis</name>
    <dbReference type="NCBI Taxonomy" id="67337"/>
    <lineage>
        <taxon>Bacteria</taxon>
        <taxon>Bacillati</taxon>
        <taxon>Actinomycetota</taxon>
        <taxon>Actinomycetes</taxon>
        <taxon>Kitasatosporales</taxon>
        <taxon>Streptomycetaceae</taxon>
        <taxon>Streptomyces</taxon>
    </lineage>
</organism>
<keyword evidence="4" id="KW-1185">Reference proteome</keyword>
<dbReference type="InterPro" id="IPR001242">
    <property type="entry name" value="Condensation_dom"/>
</dbReference>
<feature type="region of interest" description="Disordered" evidence="1">
    <location>
        <begin position="203"/>
        <end position="227"/>
    </location>
</feature>
<dbReference type="Proteomes" id="UP001589887">
    <property type="component" value="Unassembled WGS sequence"/>
</dbReference>
<proteinExistence type="predicted"/>
<dbReference type="PANTHER" id="PTHR45527:SF1">
    <property type="entry name" value="FATTY ACID SYNTHASE"/>
    <property type="match status" value="1"/>
</dbReference>
<evidence type="ECO:0000259" key="2">
    <source>
        <dbReference type="Pfam" id="PF00668"/>
    </source>
</evidence>
<protein>
    <submittedName>
        <fullName evidence="3">Condensation domain-containing protein</fullName>
    </submittedName>
</protein>
<feature type="compositionally biased region" description="Pro residues" evidence="1">
    <location>
        <begin position="218"/>
        <end position="227"/>
    </location>
</feature>
<evidence type="ECO:0000256" key="1">
    <source>
        <dbReference type="SAM" id="MobiDB-lite"/>
    </source>
</evidence>
<dbReference type="InterPro" id="IPR023213">
    <property type="entry name" value="CAT-like_dom_sf"/>
</dbReference>
<dbReference type="SUPFAM" id="SSF52777">
    <property type="entry name" value="CoA-dependent acyltransferases"/>
    <property type="match status" value="1"/>
</dbReference>
<name>A0ABV6TDF6_9ACTN</name>